<dbReference type="Proteomes" id="UP000239589">
    <property type="component" value="Unassembled WGS sequence"/>
</dbReference>
<evidence type="ECO:0008006" key="3">
    <source>
        <dbReference type="Google" id="ProtNLM"/>
    </source>
</evidence>
<proteinExistence type="predicted"/>
<gene>
    <name evidence="1" type="ORF">CUN59_02800</name>
</gene>
<evidence type="ECO:0000313" key="1">
    <source>
        <dbReference type="EMBL" id="PPJ64761.1"/>
    </source>
</evidence>
<dbReference type="AlphaFoldDB" id="A0A2S6CYJ0"/>
<dbReference type="RefSeq" id="WP_104386404.1">
    <property type="nucleotide sequence ID" value="NZ_PGEM01000021.1"/>
</dbReference>
<keyword evidence="2" id="KW-1185">Reference proteome</keyword>
<organism evidence="1 2">
    <name type="scientific">Cuspidothrix issatschenkoi CHARLIE-1</name>
    <dbReference type="NCBI Taxonomy" id="2052836"/>
    <lineage>
        <taxon>Bacteria</taxon>
        <taxon>Bacillati</taxon>
        <taxon>Cyanobacteriota</taxon>
        <taxon>Cyanophyceae</taxon>
        <taxon>Nostocales</taxon>
        <taxon>Aphanizomenonaceae</taxon>
        <taxon>Cuspidothrix</taxon>
    </lineage>
</organism>
<name>A0A2S6CYJ0_9CYAN</name>
<dbReference type="EMBL" id="PGEM01000021">
    <property type="protein sequence ID" value="PPJ64761.1"/>
    <property type="molecule type" value="Genomic_DNA"/>
</dbReference>
<sequence>MSTLNIANEPHLFLMSSHQSHITNKLIPKIIRKNNLQIINWELGSYMYGQARLFKSSCLDSDNINLSQEFATTLEIVSGSIVIATYNNESYRSRNLINQSIFCLNFLGYDWLFSHIDKNSSNVRLIPNNQKLLEVYNQSTEIFEFVRKHIINYYLSSPKKSLIEACRYAFSQLLDLCQNTELNFILSNGFLTFIFINSKNFYLANLEEDNQDVSIVSSLNLENEDNVELKVLANKQAKMIVFNGHTLIFNGDLTK</sequence>
<protein>
    <recommendedName>
        <fullName evidence="3">Glutamine amidotransferase type-2 domain-containing protein</fullName>
    </recommendedName>
</protein>
<accession>A0A2S6CYJ0</accession>
<evidence type="ECO:0000313" key="2">
    <source>
        <dbReference type="Proteomes" id="UP000239589"/>
    </source>
</evidence>
<comment type="caution">
    <text evidence="1">The sequence shown here is derived from an EMBL/GenBank/DDBJ whole genome shotgun (WGS) entry which is preliminary data.</text>
</comment>
<reference evidence="1 2" key="1">
    <citation type="submission" date="2018-02" db="EMBL/GenBank/DDBJ databases">
        <title>Discovery of a pederin family compound in a non-symbiotic bloom-forming cyanobacterium.</title>
        <authorList>
            <person name="Kust A."/>
            <person name="Mares J."/>
            <person name="Jokela J."/>
            <person name="Urajova P."/>
            <person name="Hajek J."/>
            <person name="Saurav K."/>
            <person name="Voracova K."/>
            <person name="Fewer D.P."/>
            <person name="Haapaniemi E."/>
            <person name="Permi P."/>
            <person name="Rehakova K."/>
            <person name="Sivonen K."/>
            <person name="Hrouzek P."/>
        </authorList>
    </citation>
    <scope>NUCLEOTIDE SEQUENCE [LARGE SCALE GENOMIC DNA]</scope>
    <source>
        <strain evidence="1 2">CHARLIE-1</strain>
    </source>
</reference>